<feature type="domain" description="4Fe4S-binding SPASM" evidence="1">
    <location>
        <begin position="7"/>
        <end position="70"/>
    </location>
</feature>
<evidence type="ECO:0000313" key="3">
    <source>
        <dbReference type="Proteomes" id="UP000005561"/>
    </source>
</evidence>
<dbReference type="EMBL" id="ACCL02000006">
    <property type="protein sequence ID" value="EET61491.1"/>
    <property type="molecule type" value="Genomic_DNA"/>
</dbReference>
<dbReference type="NCBIfam" id="TIGR04085">
    <property type="entry name" value="rSAM_more_4Fe4S"/>
    <property type="match status" value="1"/>
</dbReference>
<dbReference type="AlphaFoldDB" id="C6LD08"/>
<gene>
    <name evidence="2" type="ORF">BRYFOR_06666</name>
</gene>
<dbReference type="Proteomes" id="UP000005561">
    <property type="component" value="Unassembled WGS sequence"/>
</dbReference>
<dbReference type="Pfam" id="PF13186">
    <property type="entry name" value="SPASM"/>
    <property type="match status" value="1"/>
</dbReference>
<accession>C6LD08</accession>
<protein>
    <recommendedName>
        <fullName evidence="1">4Fe4S-binding SPASM domain-containing protein</fullName>
    </recommendedName>
</protein>
<dbReference type="InterPro" id="IPR058240">
    <property type="entry name" value="rSAM_sf"/>
</dbReference>
<dbReference type="InterPro" id="IPR023885">
    <property type="entry name" value="4Fe4S-binding_SPASM_dom"/>
</dbReference>
<proteinExistence type="predicted"/>
<comment type="caution">
    <text evidence="2">The sequence shown here is derived from an EMBL/GenBank/DDBJ whole genome shotgun (WGS) entry which is preliminary data.</text>
</comment>
<sequence length="113" mass="13056">MQSNLFCNAGYQTACIMPDGDLYPCHMYAADRCFCLGNLADTCEVEDIKKNMDKLLVFTKKENEICKQCWARKICHFCPAHYTAAKEGQTGMVEESICQKRRKRYERILLKSV</sequence>
<reference evidence="2" key="1">
    <citation type="submission" date="2009-07" db="EMBL/GenBank/DDBJ databases">
        <authorList>
            <person name="Weinstock G."/>
            <person name="Sodergren E."/>
            <person name="Clifton S."/>
            <person name="Fulton L."/>
            <person name="Fulton B."/>
            <person name="Courtney L."/>
            <person name="Fronick C."/>
            <person name="Harrison M."/>
            <person name="Strong C."/>
            <person name="Farmer C."/>
            <person name="Delahaunty K."/>
            <person name="Markovic C."/>
            <person name="Hall O."/>
            <person name="Minx P."/>
            <person name="Tomlinson C."/>
            <person name="Mitreva M."/>
            <person name="Nelson J."/>
            <person name="Hou S."/>
            <person name="Wollam A."/>
            <person name="Pepin K.H."/>
            <person name="Johnson M."/>
            <person name="Bhonagiri V."/>
            <person name="Nash W.E."/>
            <person name="Warren W."/>
            <person name="Chinwalla A."/>
            <person name="Mardis E.R."/>
            <person name="Wilson R.K."/>
        </authorList>
    </citation>
    <scope>NUCLEOTIDE SEQUENCE [LARGE SCALE GENOMIC DNA]</scope>
    <source>
        <strain evidence="2">DSM 14469</strain>
    </source>
</reference>
<name>C6LD08_9FIRM</name>
<dbReference type="RefSeq" id="WP_006861460.1">
    <property type="nucleotide sequence ID" value="NZ_ACCL02000006.1"/>
</dbReference>
<dbReference type="eggNOG" id="COG0641">
    <property type="taxonomic scope" value="Bacteria"/>
</dbReference>
<dbReference type="SUPFAM" id="SSF102114">
    <property type="entry name" value="Radical SAM enzymes"/>
    <property type="match status" value="1"/>
</dbReference>
<dbReference type="InterPro" id="IPR013785">
    <property type="entry name" value="Aldolase_TIM"/>
</dbReference>
<evidence type="ECO:0000313" key="2">
    <source>
        <dbReference type="EMBL" id="EET61491.1"/>
    </source>
</evidence>
<dbReference type="Gene3D" id="3.20.20.70">
    <property type="entry name" value="Aldolase class I"/>
    <property type="match status" value="1"/>
</dbReference>
<keyword evidence="3" id="KW-1185">Reference proteome</keyword>
<evidence type="ECO:0000259" key="1">
    <source>
        <dbReference type="Pfam" id="PF13186"/>
    </source>
</evidence>
<organism evidence="2 3">
    <name type="scientific">Marvinbryantia formatexigens DSM 14469</name>
    <dbReference type="NCBI Taxonomy" id="478749"/>
    <lineage>
        <taxon>Bacteria</taxon>
        <taxon>Bacillati</taxon>
        <taxon>Bacillota</taxon>
        <taxon>Clostridia</taxon>
        <taxon>Lachnospirales</taxon>
        <taxon>Lachnospiraceae</taxon>
        <taxon>Marvinbryantia</taxon>
    </lineage>
</organism>